<feature type="region of interest" description="Disordered" evidence="1">
    <location>
        <begin position="1"/>
        <end position="44"/>
    </location>
</feature>
<accession>A0ABN3WF87</accession>
<evidence type="ECO:0000259" key="2">
    <source>
        <dbReference type="Pfam" id="PF08940"/>
    </source>
</evidence>
<sequence length="128" mass="13601">MRAHPGDRPVVGSPATGVVGRHGGIVGLRHDDGTPPYDVRRPDTDDITLVFPGPDAHIRHIDRPAFGRRTPRALAPCGSPPGAPTPPRGQAAHAMTGGRSRPRTSQASASLPPTSRHTRAPVREGWPW</sequence>
<protein>
    <recommendedName>
        <fullName evidence="2">DUF1918 domain-containing protein</fullName>
    </recommendedName>
</protein>
<evidence type="ECO:0000313" key="4">
    <source>
        <dbReference type="Proteomes" id="UP001501423"/>
    </source>
</evidence>
<organism evidence="3 4">
    <name type="scientific">Streptomyces erythrogriseus</name>
    <dbReference type="NCBI Taxonomy" id="284027"/>
    <lineage>
        <taxon>Bacteria</taxon>
        <taxon>Bacillati</taxon>
        <taxon>Actinomycetota</taxon>
        <taxon>Actinomycetes</taxon>
        <taxon>Kitasatosporales</taxon>
        <taxon>Streptomycetaceae</taxon>
        <taxon>Streptomyces</taxon>
        <taxon>Streptomyces griseoincarnatus group</taxon>
    </lineage>
</organism>
<dbReference type="Proteomes" id="UP001501423">
    <property type="component" value="Unassembled WGS sequence"/>
</dbReference>
<proteinExistence type="predicted"/>
<keyword evidence="4" id="KW-1185">Reference proteome</keyword>
<dbReference type="SUPFAM" id="SSF50118">
    <property type="entry name" value="Cell growth inhibitor/plasmid maintenance toxic component"/>
    <property type="match status" value="1"/>
</dbReference>
<feature type="domain" description="DUF1918" evidence="2">
    <location>
        <begin position="1"/>
        <end position="58"/>
    </location>
</feature>
<feature type="region of interest" description="Disordered" evidence="1">
    <location>
        <begin position="61"/>
        <end position="128"/>
    </location>
</feature>
<feature type="compositionally biased region" description="Basic and acidic residues" evidence="1">
    <location>
        <begin position="28"/>
        <end position="44"/>
    </location>
</feature>
<gene>
    <name evidence="3" type="ORF">GCM10010478_08220</name>
</gene>
<evidence type="ECO:0000256" key="1">
    <source>
        <dbReference type="SAM" id="MobiDB-lite"/>
    </source>
</evidence>
<dbReference type="InterPro" id="IPR015035">
    <property type="entry name" value="DUF1918"/>
</dbReference>
<feature type="compositionally biased region" description="Pro residues" evidence="1">
    <location>
        <begin position="78"/>
        <end position="87"/>
    </location>
</feature>
<dbReference type="Pfam" id="PF08940">
    <property type="entry name" value="DUF1918"/>
    <property type="match status" value="1"/>
</dbReference>
<feature type="compositionally biased region" description="Polar residues" evidence="1">
    <location>
        <begin position="103"/>
        <end position="115"/>
    </location>
</feature>
<reference evidence="3 4" key="1">
    <citation type="journal article" date="2019" name="Int. J. Syst. Evol. Microbiol.">
        <title>The Global Catalogue of Microorganisms (GCM) 10K type strain sequencing project: providing services to taxonomists for standard genome sequencing and annotation.</title>
        <authorList>
            <consortium name="The Broad Institute Genomics Platform"/>
            <consortium name="The Broad Institute Genome Sequencing Center for Infectious Disease"/>
            <person name="Wu L."/>
            <person name="Ma J."/>
        </authorList>
    </citation>
    <scope>NUCLEOTIDE SEQUENCE [LARGE SCALE GENOMIC DNA]</scope>
    <source>
        <strain evidence="3 4">JCM 9650</strain>
    </source>
</reference>
<dbReference type="EMBL" id="BAAAVA010000005">
    <property type="protein sequence ID" value="GAA2911834.1"/>
    <property type="molecule type" value="Genomic_DNA"/>
</dbReference>
<dbReference type="Gene3D" id="2.30.30.440">
    <property type="entry name" value="Domain of unknown function DUF1918"/>
    <property type="match status" value="1"/>
</dbReference>
<comment type="caution">
    <text evidence="3">The sequence shown here is derived from an EMBL/GenBank/DDBJ whole genome shotgun (WGS) entry which is preliminary data.</text>
</comment>
<evidence type="ECO:0000313" key="3">
    <source>
        <dbReference type="EMBL" id="GAA2911834.1"/>
    </source>
</evidence>
<name>A0ABN3WF87_9ACTN</name>